<keyword evidence="2" id="KW-0472">Membrane</keyword>
<proteinExistence type="predicted"/>
<sequence>MSTEAGARPRHYSQRAANKQASRRQASDAFSRSLLALTSGYFLLDLIALQTPEKSPLDVGQSICLLMSMTVFYITQPIDTKEKYSVVQLVLVLIAGSTALDFVDAAFNIDPDSLLSIVPPVADIVISIIYMVWMAVVLRRSDKLFASTATTEPVGEADAKSADEMASLAQEV</sequence>
<evidence type="ECO:0000256" key="1">
    <source>
        <dbReference type="SAM" id="MobiDB-lite"/>
    </source>
</evidence>
<protein>
    <submittedName>
        <fullName evidence="3">Uncharacterized protein</fullName>
    </submittedName>
</protein>
<gene>
    <name evidence="3" type="ORF">BSP0115_LOCUS754</name>
</gene>
<dbReference type="EMBL" id="HBFS01001146">
    <property type="protein sequence ID" value="CAD8907558.1"/>
    <property type="molecule type" value="Transcribed_RNA"/>
</dbReference>
<keyword evidence="2" id="KW-1133">Transmembrane helix</keyword>
<keyword evidence="2" id="KW-0812">Transmembrane</keyword>
<feature type="compositionally biased region" description="Polar residues" evidence="1">
    <location>
        <begin position="15"/>
        <end position="24"/>
    </location>
</feature>
<feature type="region of interest" description="Disordered" evidence="1">
    <location>
        <begin position="1"/>
        <end position="24"/>
    </location>
</feature>
<organism evidence="3">
    <name type="scientific">Bicosoecida sp. CB-2014</name>
    <dbReference type="NCBI Taxonomy" id="1486930"/>
    <lineage>
        <taxon>Eukaryota</taxon>
        <taxon>Sar</taxon>
        <taxon>Stramenopiles</taxon>
        <taxon>Bigyra</taxon>
        <taxon>Opalozoa</taxon>
        <taxon>Bicosoecida</taxon>
    </lineage>
</organism>
<name>A0A7S1C287_9STRA</name>
<reference evidence="3" key="1">
    <citation type="submission" date="2021-01" db="EMBL/GenBank/DDBJ databases">
        <authorList>
            <person name="Corre E."/>
            <person name="Pelletier E."/>
            <person name="Niang G."/>
            <person name="Scheremetjew M."/>
            <person name="Finn R."/>
            <person name="Kale V."/>
            <person name="Holt S."/>
            <person name="Cochrane G."/>
            <person name="Meng A."/>
            <person name="Brown T."/>
            <person name="Cohen L."/>
        </authorList>
    </citation>
    <scope>NUCLEOTIDE SEQUENCE</scope>
    <source>
        <strain evidence="3">Ms1</strain>
    </source>
</reference>
<feature type="transmembrane region" description="Helical" evidence="2">
    <location>
        <begin position="86"/>
        <end position="107"/>
    </location>
</feature>
<evidence type="ECO:0000256" key="2">
    <source>
        <dbReference type="SAM" id="Phobius"/>
    </source>
</evidence>
<dbReference type="AlphaFoldDB" id="A0A7S1C287"/>
<evidence type="ECO:0000313" key="3">
    <source>
        <dbReference type="EMBL" id="CAD8907558.1"/>
    </source>
</evidence>
<feature type="transmembrane region" description="Helical" evidence="2">
    <location>
        <begin position="113"/>
        <end position="138"/>
    </location>
</feature>
<accession>A0A7S1C287</accession>